<dbReference type="AlphaFoldDB" id="A0A226WP09"/>
<sequence length="52" mass="5726">MPIIAACTIASLRDEDRLVFDLDVSEAATHVPDDSFQTALKILFMKEGCLTI</sequence>
<dbReference type="Proteomes" id="UP000214720">
    <property type="component" value="Unassembled WGS sequence"/>
</dbReference>
<proteinExistence type="predicted"/>
<reference evidence="2" key="1">
    <citation type="submission" date="2017-01" db="EMBL/GenBank/DDBJ databases">
        <title>Genome Analysis of Deinococcus marmoris KOPRI26562.</title>
        <authorList>
            <person name="Kim J.H."/>
            <person name="Oh H.-M."/>
        </authorList>
    </citation>
    <scope>NUCLEOTIDE SEQUENCE [LARGE SCALE GENOMIC DNA]</scope>
    <source>
        <strain evidence="2">PAMC 26633</strain>
    </source>
</reference>
<accession>A0A226WP09</accession>
<gene>
    <name evidence="1" type="ORF">BSU04_41075</name>
</gene>
<protein>
    <submittedName>
        <fullName evidence="1">Uncharacterized protein</fullName>
    </submittedName>
</protein>
<comment type="caution">
    <text evidence="1">The sequence shown here is derived from an EMBL/GenBank/DDBJ whole genome shotgun (WGS) entry which is preliminary data.</text>
</comment>
<evidence type="ECO:0000313" key="2">
    <source>
        <dbReference type="Proteomes" id="UP000214720"/>
    </source>
</evidence>
<organism evidence="1 2">
    <name type="scientific">Caballeronia sordidicola</name>
    <name type="common">Burkholderia sordidicola</name>
    <dbReference type="NCBI Taxonomy" id="196367"/>
    <lineage>
        <taxon>Bacteria</taxon>
        <taxon>Pseudomonadati</taxon>
        <taxon>Pseudomonadota</taxon>
        <taxon>Betaproteobacteria</taxon>
        <taxon>Burkholderiales</taxon>
        <taxon>Burkholderiaceae</taxon>
        <taxon>Caballeronia</taxon>
    </lineage>
</organism>
<evidence type="ECO:0000313" key="1">
    <source>
        <dbReference type="EMBL" id="OXC72507.1"/>
    </source>
</evidence>
<name>A0A226WP09_CABSO</name>
<dbReference type="EMBL" id="MTHB01000275">
    <property type="protein sequence ID" value="OXC72507.1"/>
    <property type="molecule type" value="Genomic_DNA"/>
</dbReference>